<keyword evidence="3" id="KW-0436">Ligase</keyword>
<dbReference type="Gene3D" id="1.10.1200.10">
    <property type="entry name" value="ACP-like"/>
    <property type="match status" value="1"/>
</dbReference>
<dbReference type="InterPro" id="IPR000873">
    <property type="entry name" value="AMP-dep_synth/lig_dom"/>
</dbReference>
<organism evidence="6 7">
    <name type="scientific">Lachnellula cervina</name>
    <dbReference type="NCBI Taxonomy" id="1316786"/>
    <lineage>
        <taxon>Eukaryota</taxon>
        <taxon>Fungi</taxon>
        <taxon>Dikarya</taxon>
        <taxon>Ascomycota</taxon>
        <taxon>Pezizomycotina</taxon>
        <taxon>Leotiomycetes</taxon>
        <taxon>Helotiales</taxon>
        <taxon>Lachnaceae</taxon>
        <taxon>Lachnellula</taxon>
    </lineage>
</organism>
<dbReference type="Proteomes" id="UP000481288">
    <property type="component" value="Unassembled WGS sequence"/>
</dbReference>
<evidence type="ECO:0000313" key="6">
    <source>
        <dbReference type="EMBL" id="TVY55666.1"/>
    </source>
</evidence>
<dbReference type="GO" id="GO:0016874">
    <property type="term" value="F:ligase activity"/>
    <property type="evidence" value="ECO:0007669"/>
    <property type="project" value="UniProtKB-KW"/>
</dbReference>
<dbReference type="OrthoDB" id="416786at2759"/>
<evidence type="ECO:0000256" key="3">
    <source>
        <dbReference type="ARBA" id="ARBA00022598"/>
    </source>
</evidence>
<feature type="compositionally biased region" description="Basic and acidic residues" evidence="4">
    <location>
        <begin position="107"/>
        <end position="116"/>
    </location>
</feature>
<dbReference type="InterPro" id="IPR036736">
    <property type="entry name" value="ACP-like_sf"/>
</dbReference>
<dbReference type="GO" id="GO:0031177">
    <property type="term" value="F:phosphopantetheine binding"/>
    <property type="evidence" value="ECO:0007669"/>
    <property type="project" value="InterPro"/>
</dbReference>
<feature type="region of interest" description="Disordered" evidence="4">
    <location>
        <begin position="100"/>
        <end position="125"/>
    </location>
</feature>
<dbReference type="Pfam" id="PF00668">
    <property type="entry name" value="Condensation"/>
    <property type="match status" value="1"/>
</dbReference>
<dbReference type="Pfam" id="PF00501">
    <property type="entry name" value="AMP-binding"/>
    <property type="match status" value="1"/>
</dbReference>
<dbReference type="InterPro" id="IPR006162">
    <property type="entry name" value="Ppantetheine_attach_site"/>
</dbReference>
<name>A0A7D8Z8B5_9HELO</name>
<dbReference type="FunFam" id="1.10.1200.10:FF:000005">
    <property type="entry name" value="Nonribosomal peptide synthetase 1"/>
    <property type="match status" value="1"/>
</dbReference>
<dbReference type="Gene3D" id="3.30.300.30">
    <property type="match status" value="1"/>
</dbReference>
<dbReference type="InterPro" id="IPR009081">
    <property type="entry name" value="PP-bd_ACP"/>
</dbReference>
<dbReference type="SMART" id="SM00823">
    <property type="entry name" value="PKS_PP"/>
    <property type="match status" value="1"/>
</dbReference>
<dbReference type="InterPro" id="IPR023213">
    <property type="entry name" value="CAT-like_dom_sf"/>
</dbReference>
<accession>A0A7D8Z8B5</accession>
<dbReference type="InterPro" id="IPR001242">
    <property type="entry name" value="Condensation_dom"/>
</dbReference>
<evidence type="ECO:0000256" key="2">
    <source>
        <dbReference type="ARBA" id="ARBA00022553"/>
    </source>
</evidence>
<dbReference type="Gene3D" id="3.30.559.30">
    <property type="entry name" value="Nonribosomal peptide synthetase, condensation domain"/>
    <property type="match status" value="1"/>
</dbReference>
<proteinExistence type="predicted"/>
<dbReference type="Pfam" id="PF00550">
    <property type="entry name" value="PP-binding"/>
    <property type="match status" value="1"/>
</dbReference>
<dbReference type="PANTHER" id="PTHR45527:SF16">
    <property type="entry name" value="NONRIBOSOMAL PEPTIDE SYNTHASE ATNA-RELATED"/>
    <property type="match status" value="1"/>
</dbReference>
<dbReference type="InterPro" id="IPR020806">
    <property type="entry name" value="PKS_PP-bd"/>
</dbReference>
<dbReference type="Gene3D" id="3.30.559.10">
    <property type="entry name" value="Chloramphenicol acetyltransferase-like domain"/>
    <property type="match status" value="1"/>
</dbReference>
<dbReference type="InterPro" id="IPR042099">
    <property type="entry name" value="ANL_N_sf"/>
</dbReference>
<dbReference type="SUPFAM" id="SSF52777">
    <property type="entry name" value="CoA-dependent acyltransferases"/>
    <property type="match status" value="2"/>
</dbReference>
<keyword evidence="1" id="KW-0596">Phosphopantetheine</keyword>
<dbReference type="Gene3D" id="3.40.50.12780">
    <property type="entry name" value="N-terminal domain of ligase-like"/>
    <property type="match status" value="1"/>
</dbReference>
<dbReference type="GO" id="GO:0005737">
    <property type="term" value="C:cytoplasm"/>
    <property type="evidence" value="ECO:0007669"/>
    <property type="project" value="TreeGrafter"/>
</dbReference>
<dbReference type="InterPro" id="IPR045851">
    <property type="entry name" value="AMP-bd_C_sf"/>
</dbReference>
<dbReference type="PROSITE" id="PS50075">
    <property type="entry name" value="CARRIER"/>
    <property type="match status" value="1"/>
</dbReference>
<reference evidence="6 7" key="1">
    <citation type="submission" date="2018-05" db="EMBL/GenBank/DDBJ databases">
        <title>Whole genome sequencing for identification of molecular markers to develop diagnostic detection tools for the regulated plant pathogen Lachnellula willkommii.</title>
        <authorList>
            <person name="Giroux E."/>
            <person name="Bilodeau G."/>
        </authorList>
    </citation>
    <scope>NUCLEOTIDE SEQUENCE [LARGE SCALE GENOMIC DNA]</scope>
    <source>
        <strain evidence="6 7">CBS 625.97</strain>
    </source>
</reference>
<comment type="caution">
    <text evidence="6">The sequence shown here is derived from an EMBL/GenBank/DDBJ whole genome shotgun (WGS) entry which is preliminary data.</text>
</comment>
<dbReference type="EMBL" id="QGMG01000219">
    <property type="protein sequence ID" value="TVY55666.1"/>
    <property type="molecule type" value="Genomic_DNA"/>
</dbReference>
<evidence type="ECO:0000256" key="4">
    <source>
        <dbReference type="SAM" id="MobiDB-lite"/>
    </source>
</evidence>
<protein>
    <submittedName>
        <fullName evidence="6">Nonribosomal peptide synthetase 4</fullName>
    </submittedName>
</protein>
<keyword evidence="2" id="KW-0597">Phosphoprotein</keyword>
<evidence type="ECO:0000256" key="1">
    <source>
        <dbReference type="ARBA" id="ARBA00022450"/>
    </source>
</evidence>
<evidence type="ECO:0000313" key="7">
    <source>
        <dbReference type="Proteomes" id="UP000481288"/>
    </source>
</evidence>
<dbReference type="GO" id="GO:0044550">
    <property type="term" value="P:secondary metabolite biosynthetic process"/>
    <property type="evidence" value="ECO:0007669"/>
    <property type="project" value="TreeGrafter"/>
</dbReference>
<keyword evidence="7" id="KW-1185">Reference proteome</keyword>
<dbReference type="PANTHER" id="PTHR45527">
    <property type="entry name" value="NONRIBOSOMAL PEPTIDE SYNTHETASE"/>
    <property type="match status" value="1"/>
</dbReference>
<dbReference type="InterPro" id="IPR020845">
    <property type="entry name" value="AMP-binding_CS"/>
</dbReference>
<dbReference type="SUPFAM" id="SSF47336">
    <property type="entry name" value="ACP-like"/>
    <property type="match status" value="1"/>
</dbReference>
<dbReference type="SUPFAM" id="SSF56801">
    <property type="entry name" value="Acetyl-CoA synthetase-like"/>
    <property type="match status" value="1"/>
</dbReference>
<evidence type="ECO:0000259" key="5">
    <source>
        <dbReference type="PROSITE" id="PS50075"/>
    </source>
</evidence>
<sequence length="1303" mass="144803">MVEDAASKVPESPRLKLLDIERQIELNTENKNDRPHTLAVLTWAILSAAYSADNEASIDILGSGQQKDVAHIQFHVDGKDTVEDLYHRIESDVAARYNNQSSSAITRDVKPPKESSMHNSAEISQEASSNLPKVLIAAKFDATVYELLESRNYDVVICLASSEGVTNGFRLRTCSKSCLAESELDLVLTRCKDLIVQFHDGMYRRVEELDLLVTSDKTNLTALNANMPPAEYAFAHELVAQQARLTPKNEAVCAWDGSFTYEELDQKAVSLAMSLAQRGVVVGSWVPLLFEKSKWHIVSMLAVLKTGAAFVALDVTMPVGRIANVLKQLDNIPLALTSANQHHKFRGIVDSVVIFEEKLTTIEALDGVLPTPGVEGGICYDQPAYVIFTSGSTGIPKGAVIEHRNLTTGMKALNKELGASPDMRSFQLTMLNLDFCISEIFCPLLCGGCVCVPSEWSRFNDIPGAVASLNANFMSLSPTLLSTMSITDFPKLKSILLAGERVWKDLTDLWMNAGKRVLHMYGPTECTVGCCFLDPDIKPHYTGLIGNPYASKFWIVDPENSDRLQPIGAPGEILIEGPTVGRCYLGDPEKTREIFITPPTWFSSICQRKPFRFYKTGDLGILTKHGDYEIVGRKDSQVKIRGWRIETLEIEHQIRLASGLGTAVEVRNPTLVPGQEQLVAFLELQKNRDHEGTIADVEVLWEELESCETEFSKMISHMETKLREILPSYMIPAAYIPIRMFPMSNIFKLNRRKLKATADALNISAIRNPKSGHRSNHADDDLSEDEKRLLTIWTKVLHLSSDAIGIRDDFFAIGGDSLKAMAVVTAARRENIGVSVAKLYQFRNIEALAKHIGEDKLDGPRDEPFSLLGGSIRPRILAVAAEKCHIATSLIEDIMPLTDMQHNYVNGQARQPRCWISTAAFELPPGIDVDTIKRLWEQLMAHHPITRTRFVTSQFGIFQVILKSESVIWKSSSDGANLLKDLEEEIRGVGFPSHASGLLINKELRPSYIIWHVNHGLLDQLMLELLSEELGILYRTGSTGLPSRPPFKRLVQHRNNSNREKSQEFWHSHLSGAHYKALFKEDQVTDSLADSKLSEQTELTVPTWFKMSEYAVAITALGLTLANITGNEDIAFMLVRSGRVGGMARSEAVMGPLLTRAPLRISVKRNLSILDLLRNVDRGFQECGKHEIVRLDDFLSSSPEAAAHLQYALSVNFRPPTEGMGLGHDALFPVNSDFRDGMAESNEILSIFGEIFRGKLKMDVIWEKDSIPRNTSEKLLGGWKGLTQLLGTCESSLTVGKLLDACN</sequence>
<dbReference type="PROSITE" id="PS00455">
    <property type="entry name" value="AMP_BINDING"/>
    <property type="match status" value="1"/>
</dbReference>
<feature type="domain" description="Carrier" evidence="5">
    <location>
        <begin position="780"/>
        <end position="856"/>
    </location>
</feature>
<dbReference type="PROSITE" id="PS00012">
    <property type="entry name" value="PHOSPHOPANTETHEINE"/>
    <property type="match status" value="1"/>
</dbReference>
<dbReference type="CDD" id="cd05918">
    <property type="entry name" value="A_NRPS_SidN3_like"/>
    <property type="match status" value="1"/>
</dbReference>
<gene>
    <name evidence="6" type="primary">NRPS4</name>
    <name evidence="6" type="ORF">LCER1_G006224</name>
</gene>
<dbReference type="GO" id="GO:0043041">
    <property type="term" value="P:amino acid activation for nonribosomal peptide biosynthetic process"/>
    <property type="evidence" value="ECO:0007669"/>
    <property type="project" value="TreeGrafter"/>
</dbReference>